<keyword evidence="3" id="KW-1185">Reference proteome</keyword>
<accession>A0AA36IZ29</accession>
<dbReference type="GO" id="GO:0045505">
    <property type="term" value="F:dynein intermediate chain binding"/>
    <property type="evidence" value="ECO:0007669"/>
    <property type="project" value="InterPro"/>
</dbReference>
<gene>
    <name evidence="2" type="ORF">EVOR1521_LOCUS20828</name>
</gene>
<dbReference type="GO" id="GO:0051959">
    <property type="term" value="F:dynein light intermediate chain binding"/>
    <property type="evidence" value="ECO:0007669"/>
    <property type="project" value="InterPro"/>
</dbReference>
<protein>
    <recommendedName>
        <fullName evidence="1">Dynein axonemal heavy chain 2/5/8 coiled-coil domain-containing protein</fullName>
    </recommendedName>
</protein>
<evidence type="ECO:0000313" key="2">
    <source>
        <dbReference type="EMBL" id="CAJ1396633.1"/>
    </source>
</evidence>
<comment type="caution">
    <text evidence="2">The sequence shown here is derived from an EMBL/GenBank/DDBJ whole genome shotgun (WGS) entry which is preliminary data.</text>
</comment>
<dbReference type="GO" id="GO:0007018">
    <property type="term" value="P:microtubule-based movement"/>
    <property type="evidence" value="ECO:0007669"/>
    <property type="project" value="InterPro"/>
</dbReference>
<sequence>MRLGERLKFWNSSYQPIVSQDKDTFIRRYKKTERSLTIVGQDIQRYKDVQSDIQQEEPKVVIDFIETDFQPLKNALVDHCQQWQKKLTDLLNENARTEMNRLLEYFDNNTKTFHSEINDMDELKTRIALLDQCRADDAEMEQKIEPIEAKYLKLAEFEVVPSDEEMQRKAQMRPQMETFRETLVEAEMRISKSKKQMKAGLEQDLAGFGQGIRDVKTDFGRHAPYKSDTLTPDGAFNMLQTYRNQIEAKRKMESEFRPKQELFGIEPANYKELDWVEQEIEKLTMVWDIRNGWNKEWDKLRSGSFQSLRIPTTWMSSPCSSWAGCARSLARTRTFRTGKSIKT</sequence>
<dbReference type="PANTHER" id="PTHR45703">
    <property type="entry name" value="DYNEIN HEAVY CHAIN"/>
    <property type="match status" value="1"/>
</dbReference>
<dbReference type="GO" id="GO:0030286">
    <property type="term" value="C:dynein complex"/>
    <property type="evidence" value="ECO:0007669"/>
    <property type="project" value="InterPro"/>
</dbReference>
<dbReference type="AlphaFoldDB" id="A0AA36IZ29"/>
<proteinExistence type="predicted"/>
<organism evidence="2 3">
    <name type="scientific">Effrenium voratum</name>
    <dbReference type="NCBI Taxonomy" id="2562239"/>
    <lineage>
        <taxon>Eukaryota</taxon>
        <taxon>Sar</taxon>
        <taxon>Alveolata</taxon>
        <taxon>Dinophyceae</taxon>
        <taxon>Suessiales</taxon>
        <taxon>Symbiodiniaceae</taxon>
        <taxon>Effrenium</taxon>
    </lineage>
</organism>
<name>A0AA36IZ29_9DINO</name>
<evidence type="ECO:0000313" key="3">
    <source>
        <dbReference type="Proteomes" id="UP001178507"/>
    </source>
</evidence>
<dbReference type="Pfam" id="PF25007">
    <property type="entry name" value="DYH2-5-8_CC"/>
    <property type="match status" value="1"/>
</dbReference>
<reference evidence="2" key="1">
    <citation type="submission" date="2023-08" db="EMBL/GenBank/DDBJ databases">
        <authorList>
            <person name="Chen Y."/>
            <person name="Shah S."/>
            <person name="Dougan E. K."/>
            <person name="Thang M."/>
            <person name="Chan C."/>
        </authorList>
    </citation>
    <scope>NUCLEOTIDE SEQUENCE</scope>
</reference>
<dbReference type="Proteomes" id="UP001178507">
    <property type="component" value="Unassembled WGS sequence"/>
</dbReference>
<evidence type="ECO:0000259" key="1">
    <source>
        <dbReference type="Pfam" id="PF25007"/>
    </source>
</evidence>
<dbReference type="InterPro" id="IPR056759">
    <property type="entry name" value="DYH2-5-8_CC"/>
</dbReference>
<feature type="domain" description="Dynein axonemal heavy chain 2/5/8 coiled-coil" evidence="1">
    <location>
        <begin position="85"/>
        <end position="203"/>
    </location>
</feature>
<dbReference type="InterPro" id="IPR026983">
    <property type="entry name" value="DHC"/>
</dbReference>
<dbReference type="PANTHER" id="PTHR45703:SF32">
    <property type="entry name" value="DYNEINS HEAVY CHAIN"/>
    <property type="match status" value="1"/>
</dbReference>
<dbReference type="EMBL" id="CAUJNA010003239">
    <property type="protein sequence ID" value="CAJ1396633.1"/>
    <property type="molecule type" value="Genomic_DNA"/>
</dbReference>